<protein>
    <submittedName>
        <fullName evidence="2">Uncharacterized protein</fullName>
    </submittedName>
</protein>
<organism evidence="2">
    <name type="scientific">Lygus hesperus</name>
    <name type="common">Western plant bug</name>
    <dbReference type="NCBI Taxonomy" id="30085"/>
    <lineage>
        <taxon>Eukaryota</taxon>
        <taxon>Metazoa</taxon>
        <taxon>Ecdysozoa</taxon>
        <taxon>Arthropoda</taxon>
        <taxon>Hexapoda</taxon>
        <taxon>Insecta</taxon>
        <taxon>Pterygota</taxon>
        <taxon>Neoptera</taxon>
        <taxon>Paraneoptera</taxon>
        <taxon>Hemiptera</taxon>
        <taxon>Heteroptera</taxon>
        <taxon>Panheteroptera</taxon>
        <taxon>Cimicomorpha</taxon>
        <taxon>Miridae</taxon>
        <taxon>Mirini</taxon>
        <taxon>Lygus</taxon>
    </lineage>
</organism>
<gene>
    <name evidence="2" type="ORF">g.32324</name>
</gene>
<name>A0A146KKP3_LYGHE</name>
<feature type="region of interest" description="Disordered" evidence="1">
    <location>
        <begin position="66"/>
        <end position="94"/>
    </location>
</feature>
<dbReference type="AlphaFoldDB" id="A0A146KKP3"/>
<sequence>MFMFSNSRCGGCERVFCCSKHKCEHQLACEPFKLKRFVAAGKNRSVNPTSRVNDQLISPLVVRTSRKKEGISRRSKRQHESSGSPYPGLSKSSTHNFLTQHKRIFKKAARGKFKKVQRVPTLEPVKEEDEENDSSLQKIKKISDINDFIDFKPTNCDAYNDFIVGSLKESPITVIPTVFMETEKDVLATPTISTGMANKFNDIFKTSTPDDDPSPLTDGEHQPGRTSLLKRTFDCKTPHPPENLKASIPKDSEQSCTGNSKVETSYQECNTGITPLREVHIMHTPVDAQPPKQQRFLRSRSSSCSSGSGGSTMYYSSSSIISPLALNSHPCTPVTNPSLFMSVKDVFRTFISRIPGTGNDAPADSPLRKRMKKLAESRIECRPTYKGRYKKPASYVFNS</sequence>
<evidence type="ECO:0000256" key="1">
    <source>
        <dbReference type="SAM" id="MobiDB-lite"/>
    </source>
</evidence>
<proteinExistence type="predicted"/>
<accession>A0A146KKP3</accession>
<feature type="region of interest" description="Disordered" evidence="1">
    <location>
        <begin position="205"/>
        <end position="260"/>
    </location>
</feature>
<feature type="region of interest" description="Disordered" evidence="1">
    <location>
        <begin position="289"/>
        <end position="310"/>
    </location>
</feature>
<feature type="compositionally biased region" description="Low complexity" evidence="1">
    <location>
        <begin position="299"/>
        <end position="310"/>
    </location>
</feature>
<reference evidence="2" key="1">
    <citation type="journal article" date="2016" name="Gigascience">
        <title>De novo construction of an expanded transcriptome assembly for the western tarnished plant bug, Lygus hesperus.</title>
        <authorList>
            <person name="Tassone E.E."/>
            <person name="Geib S.M."/>
            <person name="Hall B."/>
            <person name="Fabrick J.A."/>
            <person name="Brent C.S."/>
            <person name="Hull J.J."/>
        </authorList>
    </citation>
    <scope>NUCLEOTIDE SEQUENCE</scope>
</reference>
<evidence type="ECO:0000313" key="2">
    <source>
        <dbReference type="EMBL" id="JAP97160.1"/>
    </source>
</evidence>
<dbReference type="EMBL" id="GDHC01021468">
    <property type="protein sequence ID" value="JAP97160.1"/>
    <property type="molecule type" value="Transcribed_RNA"/>
</dbReference>